<dbReference type="AlphaFoldDB" id="A0A7X5F1C6"/>
<organism evidence="2 3">
    <name type="scientific">Pannonibacter tanglangensis</name>
    <dbReference type="NCBI Taxonomy" id="2750084"/>
    <lineage>
        <taxon>Bacteria</taxon>
        <taxon>Pseudomonadati</taxon>
        <taxon>Pseudomonadota</taxon>
        <taxon>Alphaproteobacteria</taxon>
        <taxon>Hyphomicrobiales</taxon>
        <taxon>Stappiaceae</taxon>
        <taxon>Pannonibacter</taxon>
    </lineage>
</organism>
<evidence type="ECO:0000313" key="2">
    <source>
        <dbReference type="EMBL" id="NBN77704.1"/>
    </source>
</evidence>
<keyword evidence="3" id="KW-1185">Reference proteome</keyword>
<gene>
    <name evidence="2" type="ORF">GWI72_05415</name>
</gene>
<proteinExistence type="predicted"/>
<feature type="compositionally biased region" description="Low complexity" evidence="1">
    <location>
        <begin position="58"/>
        <end position="79"/>
    </location>
</feature>
<evidence type="ECO:0000313" key="3">
    <source>
        <dbReference type="Proteomes" id="UP000586722"/>
    </source>
</evidence>
<feature type="region of interest" description="Disordered" evidence="1">
    <location>
        <begin position="58"/>
        <end position="92"/>
    </location>
</feature>
<comment type="caution">
    <text evidence="2">The sequence shown here is derived from an EMBL/GenBank/DDBJ whole genome shotgun (WGS) entry which is preliminary data.</text>
</comment>
<evidence type="ECO:0000256" key="1">
    <source>
        <dbReference type="SAM" id="MobiDB-lite"/>
    </source>
</evidence>
<dbReference type="EMBL" id="JAABLQ010000001">
    <property type="protein sequence ID" value="NBN77704.1"/>
    <property type="molecule type" value="Genomic_DNA"/>
</dbReference>
<protein>
    <submittedName>
        <fullName evidence="2">Uncharacterized protein</fullName>
    </submittedName>
</protein>
<dbReference type="RefSeq" id="WP_161708067.1">
    <property type="nucleotide sequence ID" value="NZ_JAABLQ010000001.1"/>
</dbReference>
<feature type="compositionally biased region" description="Pro residues" evidence="1">
    <location>
        <begin position="80"/>
        <end position="92"/>
    </location>
</feature>
<name>A0A7X5F1C6_9HYPH</name>
<accession>A0A7X5F1C6</accession>
<dbReference type="Proteomes" id="UP000586722">
    <property type="component" value="Unassembled WGS sequence"/>
</dbReference>
<sequence>MPADQLREHLARVDEARDEAMLSYSIEPYLADLDKRKPAPPSALSLAVDDFLARARAQAQAQAEALPRPQAGQPGAQPDAAPPAAEPSPPTR</sequence>
<reference evidence="3" key="1">
    <citation type="submission" date="2020-01" db="EMBL/GenBank/DDBJ databases">
        <authorList>
            <person name="Fang Y."/>
            <person name="Sun R."/>
            <person name="Nie L."/>
            <person name="He J."/>
            <person name="Hao L."/>
            <person name="Wang L."/>
            <person name="Su S."/>
            <person name="Lv E."/>
            <person name="Zhang Z."/>
            <person name="Xie R."/>
            <person name="Liu H."/>
        </authorList>
    </citation>
    <scope>NUCLEOTIDE SEQUENCE [LARGE SCALE GENOMIC DNA]</scope>
    <source>
        <strain evidence="3">XCT-53</strain>
    </source>
</reference>